<dbReference type="AlphaFoldDB" id="A0A2A6E2A4"/>
<protein>
    <submittedName>
        <fullName evidence="1">Uncharacterized protein</fullName>
    </submittedName>
</protein>
<organism evidence="1 2">
    <name type="scientific">Candidatus Reconcilbacillus cellulovorans</name>
    <dbReference type="NCBI Taxonomy" id="1906605"/>
    <lineage>
        <taxon>Bacteria</taxon>
        <taxon>Bacillati</taxon>
        <taxon>Bacillota</taxon>
        <taxon>Bacilli</taxon>
        <taxon>Bacillales</taxon>
        <taxon>Paenibacillaceae</taxon>
        <taxon>Candidatus Reconcilbacillus</taxon>
    </lineage>
</organism>
<reference evidence="1 2" key="1">
    <citation type="submission" date="2016-12" db="EMBL/GenBank/DDBJ databases">
        <title>Candidatus Reconcilibacillus cellulovorans genome.</title>
        <authorList>
            <person name="Kolinko S."/>
            <person name="Wu Y.-W."/>
            <person name="Tachea F."/>
            <person name="Denzel E."/>
            <person name="Hiras J."/>
            <person name="Baecker N."/>
            <person name="Chan L.J."/>
            <person name="Eichorst S.A."/>
            <person name="Frey D."/>
            <person name="Adams P.D."/>
            <person name="Pray T."/>
            <person name="Tanjore D."/>
            <person name="Petzold C.J."/>
            <person name="Gladden J.M."/>
            <person name="Simmons B.A."/>
            <person name="Singer S.W."/>
        </authorList>
    </citation>
    <scope>NUCLEOTIDE SEQUENCE [LARGE SCALE GENOMIC DNA]</scope>
    <source>
        <strain evidence="1">JTherm</strain>
    </source>
</reference>
<evidence type="ECO:0000313" key="1">
    <source>
        <dbReference type="EMBL" id="PDO11125.1"/>
    </source>
</evidence>
<name>A0A2A6E2A4_9BACL</name>
<dbReference type="EMBL" id="MOXJ01000005">
    <property type="protein sequence ID" value="PDO11125.1"/>
    <property type="molecule type" value="Genomic_DNA"/>
</dbReference>
<proteinExistence type="predicted"/>
<sequence length="87" mass="9713">MNACLELRPGFTELDEQELIKQEGGNPIVPIVIGIFSAWAYDTANEIVKQETGKTIGQHTADFVRNAYNGIRDAYQSVRQTLSPYLP</sequence>
<evidence type="ECO:0000313" key="2">
    <source>
        <dbReference type="Proteomes" id="UP000243688"/>
    </source>
</evidence>
<comment type="caution">
    <text evidence="1">The sequence shown here is derived from an EMBL/GenBank/DDBJ whole genome shotgun (WGS) entry which is preliminary data.</text>
</comment>
<gene>
    <name evidence="1" type="ORF">BLM47_03815</name>
</gene>
<accession>A0A2A6E2A4</accession>
<dbReference type="Proteomes" id="UP000243688">
    <property type="component" value="Unassembled WGS sequence"/>
</dbReference>